<sequence length="102" mass="11342">MLYLPCFRRSVVHSVKQMQFYLLAEAANISDPLILDAFSVCEVSRLLLTCCLLALSAVGCLFAGETWMAERNGVAVSSGARRWRPRPLVLLFVGYQKMDGSI</sequence>
<gene>
    <name evidence="1" type="ORF">BRADI_2g09013v3</name>
</gene>
<name>A0A2K2D7L1_BRADI</name>
<reference evidence="2" key="3">
    <citation type="submission" date="2018-08" db="UniProtKB">
        <authorList>
            <consortium name="EnsemblPlants"/>
        </authorList>
    </citation>
    <scope>IDENTIFICATION</scope>
    <source>
        <strain evidence="2">cv. Bd21</strain>
    </source>
</reference>
<evidence type="ECO:0000313" key="2">
    <source>
        <dbReference type="EnsemblPlants" id="PNT70273"/>
    </source>
</evidence>
<proteinExistence type="predicted"/>
<dbReference type="EnsemblPlants" id="PNT70273">
    <property type="protein sequence ID" value="PNT70273"/>
    <property type="gene ID" value="BRADI_2g09013v3"/>
</dbReference>
<protein>
    <submittedName>
        <fullName evidence="1 2">Uncharacterized protein</fullName>
    </submittedName>
</protein>
<organism evidence="1">
    <name type="scientific">Brachypodium distachyon</name>
    <name type="common">Purple false brome</name>
    <name type="synonym">Trachynia distachya</name>
    <dbReference type="NCBI Taxonomy" id="15368"/>
    <lineage>
        <taxon>Eukaryota</taxon>
        <taxon>Viridiplantae</taxon>
        <taxon>Streptophyta</taxon>
        <taxon>Embryophyta</taxon>
        <taxon>Tracheophyta</taxon>
        <taxon>Spermatophyta</taxon>
        <taxon>Magnoliopsida</taxon>
        <taxon>Liliopsida</taxon>
        <taxon>Poales</taxon>
        <taxon>Poaceae</taxon>
        <taxon>BOP clade</taxon>
        <taxon>Pooideae</taxon>
        <taxon>Stipodae</taxon>
        <taxon>Brachypodieae</taxon>
        <taxon>Brachypodium</taxon>
    </lineage>
</organism>
<dbReference type="Gramene" id="PNT70274">
    <property type="protein sequence ID" value="PNT70274"/>
    <property type="gene ID" value="BRADI_2g09013v3"/>
</dbReference>
<keyword evidence="3" id="KW-1185">Reference proteome</keyword>
<evidence type="ECO:0000313" key="1">
    <source>
        <dbReference type="EMBL" id="PNT70274.1"/>
    </source>
</evidence>
<dbReference type="EnsemblPlants" id="PNT70274">
    <property type="protein sequence ID" value="PNT70274"/>
    <property type="gene ID" value="BRADI_2g09013v3"/>
</dbReference>
<dbReference type="InParanoid" id="A0A2K2D7L1"/>
<dbReference type="EMBL" id="CM000881">
    <property type="protein sequence ID" value="PNT70273.1"/>
    <property type="molecule type" value="Genomic_DNA"/>
</dbReference>
<reference evidence="1" key="2">
    <citation type="submission" date="2017-06" db="EMBL/GenBank/DDBJ databases">
        <title>WGS assembly of Brachypodium distachyon.</title>
        <authorList>
            <consortium name="The International Brachypodium Initiative"/>
            <person name="Lucas S."/>
            <person name="Harmon-Smith M."/>
            <person name="Lail K."/>
            <person name="Tice H."/>
            <person name="Grimwood J."/>
            <person name="Bruce D."/>
            <person name="Barry K."/>
            <person name="Shu S."/>
            <person name="Lindquist E."/>
            <person name="Wang M."/>
            <person name="Pitluck S."/>
            <person name="Vogel J.P."/>
            <person name="Garvin D.F."/>
            <person name="Mockler T.C."/>
            <person name="Schmutz J."/>
            <person name="Rokhsar D."/>
            <person name="Bevan M.W."/>
        </authorList>
    </citation>
    <scope>NUCLEOTIDE SEQUENCE</scope>
    <source>
        <strain evidence="1">Bd21</strain>
    </source>
</reference>
<accession>A0A2K2D7L1</accession>
<dbReference type="Gramene" id="PNT70273">
    <property type="protein sequence ID" value="PNT70273"/>
    <property type="gene ID" value="BRADI_2g09013v3"/>
</dbReference>
<evidence type="ECO:0000313" key="3">
    <source>
        <dbReference type="Proteomes" id="UP000008810"/>
    </source>
</evidence>
<dbReference type="Proteomes" id="UP000008810">
    <property type="component" value="Chromosome 2"/>
</dbReference>
<dbReference type="EMBL" id="CM000881">
    <property type="protein sequence ID" value="PNT70274.1"/>
    <property type="molecule type" value="Genomic_DNA"/>
</dbReference>
<reference evidence="1 2" key="1">
    <citation type="journal article" date="2010" name="Nature">
        <title>Genome sequencing and analysis of the model grass Brachypodium distachyon.</title>
        <authorList>
            <consortium name="International Brachypodium Initiative"/>
        </authorList>
    </citation>
    <scope>NUCLEOTIDE SEQUENCE [LARGE SCALE GENOMIC DNA]</scope>
    <source>
        <strain evidence="1 2">Bd21</strain>
    </source>
</reference>
<dbReference type="AlphaFoldDB" id="A0A2K2D7L1"/>